<evidence type="ECO:0000256" key="1">
    <source>
        <dbReference type="ARBA" id="ARBA00008553"/>
    </source>
</evidence>
<dbReference type="InterPro" id="IPR020929">
    <property type="entry name" value="Ribosomal_uL5_CS"/>
</dbReference>
<protein>
    <recommendedName>
        <fullName evidence="4 5">Large ribosomal subunit protein uL5</fullName>
    </recommendedName>
</protein>
<dbReference type="PANTHER" id="PTHR11994">
    <property type="entry name" value="60S RIBOSOMAL PROTEIN L11-RELATED"/>
    <property type="match status" value="1"/>
</dbReference>
<dbReference type="InterPro" id="IPR002132">
    <property type="entry name" value="Ribosomal_uL5"/>
</dbReference>
<evidence type="ECO:0000256" key="3">
    <source>
        <dbReference type="ARBA" id="ARBA00023274"/>
    </source>
</evidence>
<feature type="domain" description="Large ribosomal subunit protein uL5 C-terminal" evidence="8">
    <location>
        <begin position="89"/>
        <end position="182"/>
    </location>
</feature>
<dbReference type="HAMAP" id="MF_01333_B">
    <property type="entry name" value="Ribosomal_uL5_B"/>
    <property type="match status" value="1"/>
</dbReference>
<dbReference type="GO" id="GO:0000049">
    <property type="term" value="F:tRNA binding"/>
    <property type="evidence" value="ECO:0007669"/>
    <property type="project" value="UniProtKB-UniRule"/>
</dbReference>
<dbReference type="NCBIfam" id="NF000585">
    <property type="entry name" value="PRK00010.1"/>
    <property type="match status" value="1"/>
</dbReference>
<comment type="subunit">
    <text evidence="5">Part of the 50S ribosomal subunit; part of the 5S rRNA/L5/L18/L25 subcomplex. Contacts the 5S rRNA and the P site tRNA. Forms a bridge to the 30S subunit in the 70S ribosome.</text>
</comment>
<keyword evidence="5" id="KW-0694">RNA-binding</keyword>
<dbReference type="SUPFAM" id="SSF55282">
    <property type="entry name" value="RL5-like"/>
    <property type="match status" value="1"/>
</dbReference>
<keyword evidence="5" id="KW-0820">tRNA-binding</keyword>
<dbReference type="InterPro" id="IPR031310">
    <property type="entry name" value="Ribosomal_uL5_N"/>
</dbReference>
<evidence type="ECO:0000256" key="2">
    <source>
        <dbReference type="ARBA" id="ARBA00022980"/>
    </source>
</evidence>
<dbReference type="AlphaFoldDB" id="A0A0F6W948"/>
<dbReference type="OrthoDB" id="9806626at2"/>
<dbReference type="InterPro" id="IPR020930">
    <property type="entry name" value="Ribosomal_uL5_bac-type"/>
</dbReference>
<keyword evidence="5" id="KW-0699">rRNA-binding</keyword>
<dbReference type="GO" id="GO:0006412">
    <property type="term" value="P:translation"/>
    <property type="evidence" value="ECO:0007669"/>
    <property type="project" value="UniProtKB-UniRule"/>
</dbReference>
<dbReference type="GO" id="GO:0019843">
    <property type="term" value="F:rRNA binding"/>
    <property type="evidence" value="ECO:0007669"/>
    <property type="project" value="UniProtKB-UniRule"/>
</dbReference>
<keyword evidence="10" id="KW-1185">Reference proteome</keyword>
<evidence type="ECO:0000259" key="7">
    <source>
        <dbReference type="Pfam" id="PF00281"/>
    </source>
</evidence>
<keyword evidence="2 5" id="KW-0689">Ribosomal protein</keyword>
<evidence type="ECO:0000313" key="10">
    <source>
        <dbReference type="Proteomes" id="UP000034883"/>
    </source>
</evidence>
<dbReference type="STRING" id="927083.DB32_007780"/>
<reference evidence="9 10" key="1">
    <citation type="submission" date="2015-03" db="EMBL/GenBank/DDBJ databases">
        <title>Genome assembly of Sandaracinus amylolyticus DSM 53668.</title>
        <authorList>
            <person name="Sharma G."/>
            <person name="Subramanian S."/>
        </authorList>
    </citation>
    <scope>NUCLEOTIDE SEQUENCE [LARGE SCALE GENOMIC DNA]</scope>
    <source>
        <strain evidence="9 10">DSM 53668</strain>
    </source>
</reference>
<proteinExistence type="inferred from homology"/>
<organism evidence="9 10">
    <name type="scientific">Sandaracinus amylolyticus</name>
    <dbReference type="NCBI Taxonomy" id="927083"/>
    <lineage>
        <taxon>Bacteria</taxon>
        <taxon>Pseudomonadati</taxon>
        <taxon>Myxococcota</taxon>
        <taxon>Polyangia</taxon>
        <taxon>Polyangiales</taxon>
        <taxon>Sandaracinaceae</taxon>
        <taxon>Sandaracinus</taxon>
    </lineage>
</organism>
<dbReference type="PROSITE" id="PS00358">
    <property type="entry name" value="RIBOSOMAL_L5"/>
    <property type="match status" value="1"/>
</dbReference>
<dbReference type="RefSeq" id="WP_053237580.1">
    <property type="nucleotide sequence ID" value="NZ_CP011125.1"/>
</dbReference>
<evidence type="ECO:0000256" key="6">
    <source>
        <dbReference type="RuleBase" id="RU003930"/>
    </source>
</evidence>
<comment type="function">
    <text evidence="5">This is 1 of the proteins that bind and probably mediate the attachment of the 5S RNA into the large ribosomal subunit, where it forms part of the central protuberance. In the 70S ribosome it contacts protein S13 of the 30S subunit (bridge B1b), connecting the 2 subunits; this bridge is implicated in subunit movement. Contacts the P site tRNA; the 5S rRNA and some of its associated proteins might help stabilize positioning of ribosome-bound tRNAs.</text>
</comment>
<accession>A0A0F6W948</accession>
<dbReference type="InterPro" id="IPR031309">
    <property type="entry name" value="Ribosomal_uL5_C"/>
</dbReference>
<evidence type="ECO:0000313" key="9">
    <source>
        <dbReference type="EMBL" id="AKF10631.1"/>
    </source>
</evidence>
<sequence length="184" mass="20933">MADQQLARLEKHYRENVVPALQKELQLGNIMEVPRLQKIVVNMGLGEAVQNQKIIESAVEELGTITGQKPVVTRAKKSIASFKLRENAPIGAMVTLRKQRMWEFLDRLVNLGLPRVRDFKGVSPKAFDGRGNYTLGVREQIIFPEIDYDKIEKIKGMNVTFVTTARTDEQGRALLRELGMPFRK</sequence>
<dbReference type="PIRSF" id="PIRSF002161">
    <property type="entry name" value="Ribosomal_L5"/>
    <property type="match status" value="1"/>
</dbReference>
<dbReference type="FunFam" id="3.30.1440.10:FF:000001">
    <property type="entry name" value="50S ribosomal protein L5"/>
    <property type="match status" value="1"/>
</dbReference>
<dbReference type="Pfam" id="PF00281">
    <property type="entry name" value="Ribosomal_L5"/>
    <property type="match status" value="1"/>
</dbReference>
<dbReference type="GO" id="GO:0003735">
    <property type="term" value="F:structural constituent of ribosome"/>
    <property type="evidence" value="ECO:0007669"/>
    <property type="project" value="InterPro"/>
</dbReference>
<gene>
    <name evidence="5" type="primary">rplE</name>
    <name evidence="9" type="ORF">DB32_007780</name>
</gene>
<dbReference type="EMBL" id="CP011125">
    <property type="protein sequence ID" value="AKF10631.1"/>
    <property type="molecule type" value="Genomic_DNA"/>
</dbReference>
<evidence type="ECO:0000256" key="5">
    <source>
        <dbReference type="HAMAP-Rule" id="MF_01333"/>
    </source>
</evidence>
<keyword evidence="3 5" id="KW-0687">Ribonucleoprotein</keyword>
<dbReference type="Proteomes" id="UP000034883">
    <property type="component" value="Chromosome"/>
</dbReference>
<feature type="domain" description="Large ribosomal subunit protein uL5 N-terminal" evidence="7">
    <location>
        <begin position="29"/>
        <end position="85"/>
    </location>
</feature>
<dbReference type="InterPro" id="IPR022803">
    <property type="entry name" value="Ribosomal_uL5_dom_sf"/>
</dbReference>
<evidence type="ECO:0000256" key="4">
    <source>
        <dbReference type="ARBA" id="ARBA00035245"/>
    </source>
</evidence>
<dbReference type="Pfam" id="PF00673">
    <property type="entry name" value="Ribosomal_L5_C"/>
    <property type="match status" value="1"/>
</dbReference>
<comment type="similarity">
    <text evidence="1 5 6">Belongs to the universal ribosomal protein uL5 family.</text>
</comment>
<dbReference type="GO" id="GO:0005840">
    <property type="term" value="C:ribosome"/>
    <property type="evidence" value="ECO:0007669"/>
    <property type="project" value="UniProtKB-KW"/>
</dbReference>
<dbReference type="KEGG" id="samy:DB32_007780"/>
<dbReference type="GO" id="GO:1990904">
    <property type="term" value="C:ribonucleoprotein complex"/>
    <property type="evidence" value="ECO:0007669"/>
    <property type="project" value="UniProtKB-KW"/>
</dbReference>
<evidence type="ECO:0000259" key="8">
    <source>
        <dbReference type="Pfam" id="PF00673"/>
    </source>
</evidence>
<dbReference type="Gene3D" id="3.30.1440.10">
    <property type="match status" value="1"/>
</dbReference>
<name>A0A0F6W948_9BACT</name>